<evidence type="ECO:0000256" key="1">
    <source>
        <dbReference type="SAM" id="MobiDB-lite"/>
    </source>
</evidence>
<evidence type="ECO:0000313" key="3">
    <source>
        <dbReference type="Proteomes" id="UP000036987"/>
    </source>
</evidence>
<reference evidence="3" key="1">
    <citation type="journal article" date="2016" name="Nature">
        <title>The genome of the seagrass Zostera marina reveals angiosperm adaptation to the sea.</title>
        <authorList>
            <person name="Olsen J.L."/>
            <person name="Rouze P."/>
            <person name="Verhelst B."/>
            <person name="Lin Y.-C."/>
            <person name="Bayer T."/>
            <person name="Collen J."/>
            <person name="Dattolo E."/>
            <person name="De Paoli E."/>
            <person name="Dittami S."/>
            <person name="Maumus F."/>
            <person name="Michel G."/>
            <person name="Kersting A."/>
            <person name="Lauritano C."/>
            <person name="Lohaus R."/>
            <person name="Toepel M."/>
            <person name="Tonon T."/>
            <person name="Vanneste K."/>
            <person name="Amirebrahimi M."/>
            <person name="Brakel J."/>
            <person name="Bostroem C."/>
            <person name="Chovatia M."/>
            <person name="Grimwood J."/>
            <person name="Jenkins J.W."/>
            <person name="Jueterbock A."/>
            <person name="Mraz A."/>
            <person name="Stam W.T."/>
            <person name="Tice H."/>
            <person name="Bornberg-Bauer E."/>
            <person name="Green P.J."/>
            <person name="Pearson G.A."/>
            <person name="Procaccini G."/>
            <person name="Duarte C.M."/>
            <person name="Schmutz J."/>
            <person name="Reusch T.B.H."/>
            <person name="Van de Peer Y."/>
        </authorList>
    </citation>
    <scope>NUCLEOTIDE SEQUENCE [LARGE SCALE GENOMIC DNA]</scope>
    <source>
        <strain evidence="3">cv. Finnish</strain>
    </source>
</reference>
<dbReference type="EMBL" id="LFYR01002199">
    <property type="protein sequence ID" value="KMZ56388.1"/>
    <property type="molecule type" value="Genomic_DNA"/>
</dbReference>
<organism evidence="2 3">
    <name type="scientific">Zostera marina</name>
    <name type="common">Eelgrass</name>
    <dbReference type="NCBI Taxonomy" id="29655"/>
    <lineage>
        <taxon>Eukaryota</taxon>
        <taxon>Viridiplantae</taxon>
        <taxon>Streptophyta</taxon>
        <taxon>Embryophyta</taxon>
        <taxon>Tracheophyta</taxon>
        <taxon>Spermatophyta</taxon>
        <taxon>Magnoliopsida</taxon>
        <taxon>Liliopsida</taxon>
        <taxon>Zosteraceae</taxon>
        <taxon>Zostera</taxon>
    </lineage>
</organism>
<keyword evidence="3" id="KW-1185">Reference proteome</keyword>
<feature type="compositionally biased region" description="Polar residues" evidence="1">
    <location>
        <begin position="1"/>
        <end position="16"/>
    </location>
</feature>
<dbReference type="Proteomes" id="UP000036987">
    <property type="component" value="Unassembled WGS sequence"/>
</dbReference>
<evidence type="ECO:0000313" key="2">
    <source>
        <dbReference type="EMBL" id="KMZ56388.1"/>
    </source>
</evidence>
<sequence>MSVENLFNSPDRSPIQSPIAKRHVLRSRNVSAPSSPLHQMIFPESSSGKYDNNVNVHPLPLPPISSNNYPASFSRQSVTKGDMSAMRHQW</sequence>
<feature type="compositionally biased region" description="Polar residues" evidence="1">
    <location>
        <begin position="64"/>
        <end position="79"/>
    </location>
</feature>
<protein>
    <submittedName>
        <fullName evidence="2">Uncharacterized protein</fullName>
    </submittedName>
</protein>
<feature type="compositionally biased region" description="Polar residues" evidence="1">
    <location>
        <begin position="28"/>
        <end position="37"/>
    </location>
</feature>
<dbReference type="AlphaFoldDB" id="A0A0K9NID7"/>
<feature type="region of interest" description="Disordered" evidence="1">
    <location>
        <begin position="1"/>
        <end position="49"/>
    </location>
</feature>
<comment type="caution">
    <text evidence="2">The sequence shown here is derived from an EMBL/GenBank/DDBJ whole genome shotgun (WGS) entry which is preliminary data.</text>
</comment>
<name>A0A0K9NID7_ZOSMR</name>
<dbReference type="STRING" id="29655.A0A0K9NID7"/>
<proteinExistence type="predicted"/>
<feature type="region of interest" description="Disordered" evidence="1">
    <location>
        <begin position="61"/>
        <end position="90"/>
    </location>
</feature>
<gene>
    <name evidence="2" type="ORF">ZOSMA_96G00640</name>
</gene>
<accession>A0A0K9NID7</accession>